<feature type="transmembrane region" description="Helical" evidence="19">
    <location>
        <begin position="35"/>
        <end position="53"/>
    </location>
</feature>
<dbReference type="PATRIC" id="fig|1122146.4.peg.869"/>
<keyword evidence="10 19" id="KW-1133">Transmembrane helix</keyword>
<dbReference type="Pfam" id="PF01219">
    <property type="entry name" value="DAGK_prokar"/>
    <property type="match status" value="1"/>
</dbReference>
<keyword evidence="5" id="KW-0808">Transferase</keyword>
<dbReference type="OrthoDB" id="9789934at2"/>
<feature type="active site" description="Proton acceptor" evidence="15">
    <location>
        <position position="73"/>
    </location>
</feature>
<dbReference type="InterPro" id="IPR036945">
    <property type="entry name" value="DAGK_sf"/>
</dbReference>
<evidence type="ECO:0000256" key="15">
    <source>
        <dbReference type="PIRSR" id="PIRSR600829-1"/>
    </source>
</evidence>
<gene>
    <name evidence="20" type="ORF">IV53_GL000839</name>
</gene>
<evidence type="ECO:0000256" key="6">
    <source>
        <dbReference type="ARBA" id="ARBA00022692"/>
    </source>
</evidence>
<feature type="binding site" evidence="17">
    <location>
        <position position="20"/>
    </location>
    <ligand>
        <name>ATP</name>
        <dbReference type="ChEBI" id="CHEBI:30616"/>
    </ligand>
</feature>
<dbReference type="PROSITE" id="PS01069">
    <property type="entry name" value="DAGK_PROKAR"/>
    <property type="match status" value="1"/>
</dbReference>
<keyword evidence="9 17" id="KW-0067">ATP-binding</keyword>
<evidence type="ECO:0000256" key="13">
    <source>
        <dbReference type="ARBA" id="ARBA00023209"/>
    </source>
</evidence>
<keyword evidence="14" id="KW-1208">Phospholipid metabolism</keyword>
<dbReference type="RefSeq" id="WP_035463625.1">
    <property type="nucleotide sequence ID" value="NZ_JQBZ01000025.1"/>
</dbReference>
<keyword evidence="18" id="KW-0479">Metal-binding</keyword>
<comment type="caution">
    <text evidence="20">The sequence shown here is derived from an EMBL/GenBank/DDBJ whole genome shotgun (WGS) entry which is preliminary data.</text>
</comment>
<protein>
    <submittedName>
        <fullName evidence="20">Diacylglycerol kinase</fullName>
    </submittedName>
</protein>
<feature type="binding site" evidence="18">
    <location>
        <position position="80"/>
    </location>
    <ligand>
        <name>a divalent metal cation</name>
        <dbReference type="ChEBI" id="CHEBI:60240"/>
    </ligand>
</feature>
<evidence type="ECO:0000256" key="17">
    <source>
        <dbReference type="PIRSR" id="PIRSR600829-3"/>
    </source>
</evidence>
<sequence length="129" mass="14599">MDSKDNRIWKNRRFYKSFYYALAGLKTAYKEERNFRFHILAVILVVIAGFVLQVSLSDWLWLLLSISIVLITEVINSAIESVVDLATDYQKHPLAKKAKDMAAGAVLIAAIFSLIIAAVILLPKVLAWF</sequence>
<organism evidence="20 21">
    <name type="scientific">Ligilactobacillus ceti DSM 22408</name>
    <dbReference type="NCBI Taxonomy" id="1122146"/>
    <lineage>
        <taxon>Bacteria</taxon>
        <taxon>Bacillati</taxon>
        <taxon>Bacillota</taxon>
        <taxon>Bacilli</taxon>
        <taxon>Lactobacillales</taxon>
        <taxon>Lactobacillaceae</taxon>
        <taxon>Ligilactobacillus</taxon>
    </lineage>
</organism>
<comment type="similarity">
    <text evidence="2">Belongs to the bacterial diacylglycerol kinase family.</text>
</comment>
<evidence type="ECO:0000256" key="10">
    <source>
        <dbReference type="ARBA" id="ARBA00022989"/>
    </source>
</evidence>
<dbReference type="GO" id="GO:0008654">
    <property type="term" value="P:phospholipid biosynthetic process"/>
    <property type="evidence" value="ECO:0007669"/>
    <property type="project" value="UniProtKB-KW"/>
</dbReference>
<dbReference type="AlphaFoldDB" id="A0A0R2KN27"/>
<keyword evidence="21" id="KW-1185">Reference proteome</keyword>
<evidence type="ECO:0000256" key="16">
    <source>
        <dbReference type="PIRSR" id="PIRSR600829-2"/>
    </source>
</evidence>
<keyword evidence="12 19" id="KW-0472">Membrane</keyword>
<dbReference type="GO" id="GO:0005524">
    <property type="term" value="F:ATP binding"/>
    <property type="evidence" value="ECO:0007669"/>
    <property type="project" value="UniProtKB-KW"/>
</dbReference>
<evidence type="ECO:0000256" key="11">
    <source>
        <dbReference type="ARBA" id="ARBA00023098"/>
    </source>
</evidence>
<keyword evidence="11" id="KW-0443">Lipid metabolism</keyword>
<dbReference type="Gene3D" id="1.10.287.3610">
    <property type="match status" value="1"/>
</dbReference>
<feature type="binding site" evidence="17">
    <location>
        <position position="80"/>
    </location>
    <ligand>
        <name>ATP</name>
        <dbReference type="ChEBI" id="CHEBI:30616"/>
    </ligand>
</feature>
<feature type="binding site" evidence="18">
    <location>
        <position position="32"/>
    </location>
    <ligand>
        <name>a divalent metal cation</name>
        <dbReference type="ChEBI" id="CHEBI:60240"/>
    </ligand>
</feature>
<dbReference type="CDD" id="cd14265">
    <property type="entry name" value="UDPK_IM_like"/>
    <property type="match status" value="1"/>
</dbReference>
<evidence type="ECO:0000256" key="19">
    <source>
        <dbReference type="SAM" id="Phobius"/>
    </source>
</evidence>
<feature type="binding site" evidence="16">
    <location>
        <position position="73"/>
    </location>
    <ligand>
        <name>substrate</name>
    </ligand>
</feature>
<evidence type="ECO:0000313" key="20">
    <source>
        <dbReference type="EMBL" id="KRN88869.1"/>
    </source>
</evidence>
<evidence type="ECO:0000313" key="21">
    <source>
        <dbReference type="Proteomes" id="UP000051500"/>
    </source>
</evidence>
<keyword evidence="4" id="KW-0444">Lipid biosynthesis</keyword>
<dbReference type="PANTHER" id="PTHR34299">
    <property type="entry name" value="DIACYLGLYCEROL KINASE"/>
    <property type="match status" value="1"/>
</dbReference>
<dbReference type="EMBL" id="JQBZ01000025">
    <property type="protein sequence ID" value="KRN88869.1"/>
    <property type="molecule type" value="Genomic_DNA"/>
</dbReference>
<feature type="binding site" evidence="16">
    <location>
        <position position="13"/>
    </location>
    <ligand>
        <name>substrate</name>
    </ligand>
</feature>
<dbReference type="eggNOG" id="COG0818">
    <property type="taxonomic scope" value="Bacteria"/>
</dbReference>
<evidence type="ECO:0000256" key="7">
    <source>
        <dbReference type="ARBA" id="ARBA00022741"/>
    </source>
</evidence>
<keyword evidence="8 20" id="KW-0418">Kinase</keyword>
<proteinExistence type="inferred from homology"/>
<feature type="transmembrane region" description="Helical" evidence="19">
    <location>
        <begin position="59"/>
        <end position="79"/>
    </location>
</feature>
<keyword evidence="7 17" id="KW-0547">Nucleotide-binding</keyword>
<keyword evidence="13" id="KW-0594">Phospholipid biosynthesis</keyword>
<evidence type="ECO:0000256" key="14">
    <source>
        <dbReference type="ARBA" id="ARBA00023264"/>
    </source>
</evidence>
<evidence type="ECO:0000256" key="5">
    <source>
        <dbReference type="ARBA" id="ARBA00022679"/>
    </source>
</evidence>
<evidence type="ECO:0000256" key="3">
    <source>
        <dbReference type="ARBA" id="ARBA00022475"/>
    </source>
</evidence>
<dbReference type="InterPro" id="IPR033717">
    <property type="entry name" value="UDPK"/>
</dbReference>
<accession>A0A0R2KN27</accession>
<keyword evidence="18" id="KW-0460">Magnesium</keyword>
<name>A0A0R2KN27_9LACO</name>
<evidence type="ECO:0000256" key="1">
    <source>
        <dbReference type="ARBA" id="ARBA00004651"/>
    </source>
</evidence>
<reference evidence="20 21" key="1">
    <citation type="journal article" date="2015" name="Genome Announc.">
        <title>Expanding the biotechnology potential of lactobacilli through comparative genomics of 213 strains and associated genera.</title>
        <authorList>
            <person name="Sun Z."/>
            <person name="Harris H.M."/>
            <person name="McCann A."/>
            <person name="Guo C."/>
            <person name="Argimon S."/>
            <person name="Zhang W."/>
            <person name="Yang X."/>
            <person name="Jeffery I.B."/>
            <person name="Cooney J.C."/>
            <person name="Kagawa T.F."/>
            <person name="Liu W."/>
            <person name="Song Y."/>
            <person name="Salvetti E."/>
            <person name="Wrobel A."/>
            <person name="Rasinkangas P."/>
            <person name="Parkhill J."/>
            <person name="Rea M.C."/>
            <person name="O'Sullivan O."/>
            <person name="Ritari J."/>
            <person name="Douillard F.P."/>
            <person name="Paul Ross R."/>
            <person name="Yang R."/>
            <person name="Briner A.E."/>
            <person name="Felis G.E."/>
            <person name="de Vos W.M."/>
            <person name="Barrangou R."/>
            <person name="Klaenhammer T.R."/>
            <person name="Caufield P.W."/>
            <person name="Cui Y."/>
            <person name="Zhang H."/>
            <person name="O'Toole P.W."/>
        </authorList>
    </citation>
    <scope>NUCLEOTIDE SEQUENCE [LARGE SCALE GENOMIC DNA]</scope>
    <source>
        <strain evidence="20 21">DSM 22408</strain>
    </source>
</reference>
<comment type="subcellular location">
    <subcellularLocation>
        <location evidence="1">Cell membrane</location>
        <topology evidence="1">Multi-pass membrane protein</topology>
    </subcellularLocation>
</comment>
<feature type="binding site" evidence="17">
    <location>
        <position position="32"/>
    </location>
    <ligand>
        <name>ATP</name>
        <dbReference type="ChEBI" id="CHEBI:30616"/>
    </ligand>
</feature>
<dbReference type="Proteomes" id="UP000051500">
    <property type="component" value="Unassembled WGS sequence"/>
</dbReference>
<dbReference type="GO" id="GO:0046872">
    <property type="term" value="F:metal ion binding"/>
    <property type="evidence" value="ECO:0007669"/>
    <property type="project" value="UniProtKB-KW"/>
</dbReference>
<dbReference type="PANTHER" id="PTHR34299:SF1">
    <property type="entry name" value="DIACYLGLYCEROL KINASE"/>
    <property type="match status" value="1"/>
</dbReference>
<evidence type="ECO:0000256" key="2">
    <source>
        <dbReference type="ARBA" id="ARBA00005967"/>
    </source>
</evidence>
<feature type="transmembrane region" description="Helical" evidence="19">
    <location>
        <begin position="100"/>
        <end position="122"/>
    </location>
</feature>
<keyword evidence="3" id="KW-1003">Cell membrane</keyword>
<feature type="binding site" evidence="17">
    <location>
        <begin position="99"/>
        <end position="100"/>
    </location>
    <ligand>
        <name>ATP</name>
        <dbReference type="ChEBI" id="CHEBI:30616"/>
    </ligand>
</feature>
<evidence type="ECO:0000256" key="12">
    <source>
        <dbReference type="ARBA" id="ARBA00023136"/>
    </source>
</evidence>
<dbReference type="STRING" id="1122146.IV53_GL000839"/>
<dbReference type="InterPro" id="IPR000829">
    <property type="entry name" value="DAGK"/>
</dbReference>
<evidence type="ECO:0000256" key="18">
    <source>
        <dbReference type="PIRSR" id="PIRSR600829-4"/>
    </source>
</evidence>
<dbReference type="GO" id="GO:0005886">
    <property type="term" value="C:plasma membrane"/>
    <property type="evidence" value="ECO:0007669"/>
    <property type="project" value="UniProtKB-SubCell"/>
</dbReference>
<keyword evidence="6 19" id="KW-0812">Transmembrane</keyword>
<evidence type="ECO:0000256" key="8">
    <source>
        <dbReference type="ARBA" id="ARBA00022777"/>
    </source>
</evidence>
<feature type="binding site" evidence="17">
    <location>
        <position position="13"/>
    </location>
    <ligand>
        <name>ATP</name>
        <dbReference type="ChEBI" id="CHEBI:30616"/>
    </ligand>
</feature>
<dbReference type="GO" id="GO:0016301">
    <property type="term" value="F:kinase activity"/>
    <property type="evidence" value="ECO:0007669"/>
    <property type="project" value="UniProtKB-KW"/>
</dbReference>
<evidence type="ECO:0000256" key="4">
    <source>
        <dbReference type="ARBA" id="ARBA00022516"/>
    </source>
</evidence>
<evidence type="ECO:0000256" key="9">
    <source>
        <dbReference type="ARBA" id="ARBA00022840"/>
    </source>
</evidence>
<comment type="cofactor">
    <cofactor evidence="18">
        <name>Mg(2+)</name>
        <dbReference type="ChEBI" id="CHEBI:18420"/>
    </cofactor>
    <text evidence="18">Mn(2+), Zn(2+), Cd(2+) and Co(2+) support activity to lesser extents.</text>
</comment>